<gene>
    <name evidence="12" type="primary">PLESTMB000708</name>
    <name evidence="12" type="ORF">PLESTB_001291300</name>
</gene>
<dbReference type="InterPro" id="IPR045156">
    <property type="entry name" value="Vac8"/>
</dbReference>
<evidence type="ECO:0000256" key="4">
    <source>
        <dbReference type="ARBA" id="ARBA00022737"/>
    </source>
</evidence>
<feature type="repeat" description="ARM" evidence="8">
    <location>
        <begin position="867"/>
        <end position="909"/>
    </location>
</feature>
<protein>
    <recommendedName>
        <fullName evidence="7">Vacuolar protein 8</fullName>
    </recommendedName>
</protein>
<feature type="repeat" description="ARM" evidence="8">
    <location>
        <begin position="579"/>
        <end position="621"/>
    </location>
</feature>
<dbReference type="InterPro" id="IPR010730">
    <property type="entry name" value="HET"/>
</dbReference>
<feature type="compositionally biased region" description="Polar residues" evidence="9">
    <location>
        <begin position="1"/>
        <end position="17"/>
    </location>
</feature>
<dbReference type="InterPro" id="IPR011989">
    <property type="entry name" value="ARM-like"/>
</dbReference>
<reference evidence="12 13" key="1">
    <citation type="journal article" date="2023" name="Commun. Biol.">
        <title>Reorganization of the ancestral sex-determining regions during the evolution of trioecy in Pleodorina starrii.</title>
        <authorList>
            <person name="Takahashi K."/>
            <person name="Suzuki S."/>
            <person name="Kawai-Toyooka H."/>
            <person name="Yamamoto K."/>
            <person name="Hamaji T."/>
            <person name="Ootsuki R."/>
            <person name="Yamaguchi H."/>
            <person name="Kawachi M."/>
            <person name="Higashiyama T."/>
            <person name="Nozaki H."/>
        </authorList>
    </citation>
    <scope>NUCLEOTIDE SEQUENCE [LARGE SCALE GENOMIC DNA]</scope>
    <source>
        <strain evidence="12 13">NIES-4479</strain>
    </source>
</reference>
<feature type="region of interest" description="Disordered" evidence="9">
    <location>
        <begin position="1"/>
        <end position="28"/>
    </location>
</feature>
<organism evidence="12 13">
    <name type="scientific">Pleodorina starrii</name>
    <dbReference type="NCBI Taxonomy" id="330485"/>
    <lineage>
        <taxon>Eukaryota</taxon>
        <taxon>Viridiplantae</taxon>
        <taxon>Chlorophyta</taxon>
        <taxon>core chlorophytes</taxon>
        <taxon>Chlorophyceae</taxon>
        <taxon>CS clade</taxon>
        <taxon>Chlamydomonadales</taxon>
        <taxon>Volvocaceae</taxon>
        <taxon>Pleodorina</taxon>
    </lineage>
</organism>
<dbReference type="Pfam" id="PF00514">
    <property type="entry name" value="Arm"/>
    <property type="match status" value="5"/>
</dbReference>
<dbReference type="Proteomes" id="UP001165080">
    <property type="component" value="Unassembled WGS sequence"/>
</dbReference>
<dbReference type="SMART" id="SM00185">
    <property type="entry name" value="ARM"/>
    <property type="match status" value="11"/>
</dbReference>
<dbReference type="PANTHER" id="PTHR47249:SF1">
    <property type="entry name" value="VACUOLAR PROTEIN 8"/>
    <property type="match status" value="1"/>
</dbReference>
<dbReference type="InterPro" id="IPR055445">
    <property type="entry name" value="ARM_ARMC5"/>
</dbReference>
<feature type="repeat" description="ARM" evidence="8">
    <location>
        <begin position="949"/>
        <end position="991"/>
    </location>
</feature>
<dbReference type="InterPro" id="IPR016024">
    <property type="entry name" value="ARM-type_fold"/>
</dbReference>
<dbReference type="GO" id="GO:0005774">
    <property type="term" value="C:vacuolar membrane"/>
    <property type="evidence" value="ECO:0007669"/>
    <property type="project" value="UniProtKB-SubCell"/>
</dbReference>
<evidence type="ECO:0000256" key="9">
    <source>
        <dbReference type="SAM" id="MobiDB-lite"/>
    </source>
</evidence>
<sequence>MGASSSRVVPQHGQQTYADDDKPTTKDNSLLKAVYEEIASQVQQAPTKAALGRPHLTGNQAGQELDSLPACLRNLHLGMPPSHRGANVRLMKIAAVLKWSQLKAYEDVDAEAEALQVPYAGTDDELWKRVVTISWRWAKPKPKVYESNFLPMSELQFRELKALLQHAVDSSGVEYVWIDWSCVPQDSVDSMVEVHRSKVFYARARLMHILPTFEDLPEEGPVRVILAKAQRVLHTRASAAAANNTDLHQCAVAEFVIGAILEKNRTAGREYFGRVWTLAERMARHGRSEGLHNWLSLESWLGMVVDAIVKNTEDNVSSIIYKKMLGQNAAGLLDAVLGPLATAVRLGGVQAEACEHLEDKVADLCVAAVGVWLSPSNLEEAPTREWLRMYLGQEARSGIYQAWSEADRVWAIYSYFCWKRLDQRSEAGLRMALNDLAETAGGDKGTYLQGMYTQLGIAPEMDRQQDKLEAAPTTFKRWLALVMCGSINKVGAREAEITRLVGLLNSSMSVKGQEKAAKSLMTLASNDDANQVAIAQAGGIPPLVKLLNSSDTGVQEQAAGALGVLAGNDANQVAIAQAGGIPPLVKLLNSSDTGVQEQAAGALGVLAGNDANQVAIAQAGGIPPLVKLLNSSDTGLQKRAAWALAYLADKDANRVAIAQAGGIPPLVKLLDSSDTGVQKQAAQALAYLAYKDANQVAIAQASGIPPLVKLLNSSDTGLQKRAAWALAYLADKDANRVAIAEAGGIPPLLMLLDSSDTGVQEQAARALANLAYKGANQVAIAQAGGIPPLVKLLDSSDTGVQKQAAQVLAYLAYEDANRVAIAQTGGIPPLARLLYSSDTGVQKQAAWALAYLANANDANRVAIAQAGGIPPLVKLLDSSDTGVQEQAARALANLSSKGANQVAIAQAGGIPPLVKLLDSSDTGIQKQAAQALANLSSKDANQVAIAQAGGIPPLVKLLNSSDTGVQEQAAGALVGLANANDANKVAIAQAGGIPLLEKLQDSLIRKVYAGP</sequence>
<evidence type="ECO:0000313" key="12">
    <source>
        <dbReference type="EMBL" id="GLC57934.1"/>
    </source>
</evidence>
<evidence type="ECO:0000313" key="13">
    <source>
        <dbReference type="Proteomes" id="UP001165080"/>
    </source>
</evidence>
<evidence type="ECO:0000256" key="3">
    <source>
        <dbReference type="ARBA" id="ARBA00022554"/>
    </source>
</evidence>
<feature type="domain" description="Heterokaryon incompatibility" evidence="10">
    <location>
        <begin position="132"/>
        <end position="280"/>
    </location>
</feature>
<evidence type="ECO:0000256" key="2">
    <source>
        <dbReference type="ARBA" id="ARBA00005462"/>
    </source>
</evidence>
<dbReference type="GO" id="GO:0043495">
    <property type="term" value="F:protein-membrane adaptor activity"/>
    <property type="evidence" value="ECO:0007669"/>
    <property type="project" value="InterPro"/>
</dbReference>
<evidence type="ECO:0000256" key="7">
    <source>
        <dbReference type="ARBA" id="ARBA00026209"/>
    </source>
</evidence>
<feature type="repeat" description="ARM" evidence="8">
    <location>
        <begin position="743"/>
        <end position="785"/>
    </location>
</feature>
<dbReference type="PROSITE" id="PS50176">
    <property type="entry name" value="ARM_REPEAT"/>
    <property type="match status" value="11"/>
</dbReference>
<dbReference type="Pfam" id="PF06985">
    <property type="entry name" value="HET"/>
    <property type="match status" value="1"/>
</dbReference>
<evidence type="ECO:0000256" key="5">
    <source>
        <dbReference type="ARBA" id="ARBA00023136"/>
    </source>
</evidence>
<feature type="domain" description="ARMC5-like ARM-repeats" evidence="11">
    <location>
        <begin position="615"/>
        <end position="848"/>
    </location>
</feature>
<dbReference type="Gene3D" id="1.25.10.10">
    <property type="entry name" value="Leucine-rich Repeat Variant"/>
    <property type="match status" value="4"/>
</dbReference>
<keyword evidence="13" id="KW-1185">Reference proteome</keyword>
<keyword evidence="3" id="KW-0926">Vacuole</keyword>
<feature type="repeat" description="ARM" evidence="8">
    <location>
        <begin position="661"/>
        <end position="703"/>
    </location>
</feature>
<dbReference type="GO" id="GO:0071562">
    <property type="term" value="P:nucleus-vacuole junction assembly"/>
    <property type="evidence" value="ECO:0007669"/>
    <property type="project" value="InterPro"/>
</dbReference>
<evidence type="ECO:0000259" key="11">
    <source>
        <dbReference type="Pfam" id="PF24768"/>
    </source>
</evidence>
<feature type="repeat" description="ARM" evidence="8">
    <location>
        <begin position="908"/>
        <end position="950"/>
    </location>
</feature>
<keyword evidence="5" id="KW-0472">Membrane</keyword>
<evidence type="ECO:0000256" key="1">
    <source>
        <dbReference type="ARBA" id="ARBA00004592"/>
    </source>
</evidence>
<evidence type="ECO:0000256" key="8">
    <source>
        <dbReference type="PROSITE-ProRule" id="PRU00259"/>
    </source>
</evidence>
<feature type="repeat" description="ARM" evidence="8">
    <location>
        <begin position="825"/>
        <end position="867"/>
    </location>
</feature>
<dbReference type="PANTHER" id="PTHR47249">
    <property type="entry name" value="VACUOLAR PROTEIN 8"/>
    <property type="match status" value="1"/>
</dbReference>
<accession>A0A9W6BT60</accession>
<dbReference type="AlphaFoldDB" id="A0A9W6BT60"/>
<dbReference type="SUPFAM" id="SSF48371">
    <property type="entry name" value="ARM repeat"/>
    <property type="match status" value="2"/>
</dbReference>
<keyword evidence="6" id="KW-0449">Lipoprotein</keyword>
<evidence type="ECO:0000256" key="6">
    <source>
        <dbReference type="ARBA" id="ARBA00023288"/>
    </source>
</evidence>
<evidence type="ECO:0000259" key="10">
    <source>
        <dbReference type="Pfam" id="PF06985"/>
    </source>
</evidence>
<feature type="repeat" description="ARM" evidence="8">
    <location>
        <begin position="784"/>
        <end position="826"/>
    </location>
</feature>
<dbReference type="SMART" id="SM00567">
    <property type="entry name" value="EZ_HEAT"/>
    <property type="match status" value="9"/>
</dbReference>
<dbReference type="InterPro" id="IPR000225">
    <property type="entry name" value="Armadillo"/>
</dbReference>
<feature type="repeat" description="ARM" evidence="8">
    <location>
        <begin position="620"/>
        <end position="662"/>
    </location>
</feature>
<keyword evidence="4" id="KW-0677">Repeat</keyword>
<comment type="subcellular location">
    <subcellularLocation>
        <location evidence="1">Vacuole membrane</location>
        <topology evidence="1">Lipid-anchor</topology>
    </subcellularLocation>
</comment>
<dbReference type="Pfam" id="PF24768">
    <property type="entry name" value="ARM_ARMC5"/>
    <property type="match status" value="1"/>
</dbReference>
<comment type="caution">
    <text evidence="12">The sequence shown here is derived from an EMBL/GenBank/DDBJ whole genome shotgun (WGS) entry which is preliminary data.</text>
</comment>
<proteinExistence type="inferred from homology"/>
<dbReference type="InterPro" id="IPR004155">
    <property type="entry name" value="PBS_lyase_HEAT"/>
</dbReference>
<feature type="repeat" description="ARM" evidence="8">
    <location>
        <begin position="538"/>
        <end position="580"/>
    </location>
</feature>
<feature type="repeat" description="ARM" evidence="8">
    <location>
        <begin position="702"/>
        <end position="744"/>
    </location>
</feature>
<comment type="similarity">
    <text evidence="2">Belongs to the beta-catenin family.</text>
</comment>
<dbReference type="EMBL" id="BRXU01000020">
    <property type="protein sequence ID" value="GLC57934.1"/>
    <property type="molecule type" value="Genomic_DNA"/>
</dbReference>
<name>A0A9W6BT60_9CHLO</name>